<name>A0ABR3P7M5_9PEZI</name>
<evidence type="ECO:0000256" key="1">
    <source>
        <dbReference type="ARBA" id="ARBA00024205"/>
    </source>
</evidence>
<organism evidence="3 4">
    <name type="scientific">Neodothiora populina</name>
    <dbReference type="NCBI Taxonomy" id="2781224"/>
    <lineage>
        <taxon>Eukaryota</taxon>
        <taxon>Fungi</taxon>
        <taxon>Dikarya</taxon>
        <taxon>Ascomycota</taxon>
        <taxon>Pezizomycotina</taxon>
        <taxon>Dothideomycetes</taxon>
        <taxon>Dothideomycetidae</taxon>
        <taxon>Dothideales</taxon>
        <taxon>Dothioraceae</taxon>
        <taxon>Neodothiora</taxon>
    </lineage>
</organism>
<evidence type="ECO:0000313" key="4">
    <source>
        <dbReference type="Proteomes" id="UP001562354"/>
    </source>
</evidence>
<evidence type="ECO:0000313" key="3">
    <source>
        <dbReference type="EMBL" id="KAL1302029.1"/>
    </source>
</evidence>
<keyword evidence="4" id="KW-1185">Reference proteome</keyword>
<accession>A0ABR3P7M5</accession>
<dbReference type="InterPro" id="IPR057965">
    <property type="entry name" value="STEEP1_dom"/>
</dbReference>
<sequence>MSTATTTADPGSSSAAAAAQSTTHTYHCICTQLVFATTTWLNRLPTRASTDKSHICTLASTSETEDEKSTSPHYATLTNTTLDANPTVIRLDDGFEKRYFETCARCDLIVGYHLDKSQYEGSKTDKGCRDDVVYLIPGGLMTTDEMKSGKKMDADIGKVAAMT</sequence>
<dbReference type="EMBL" id="JBFMKM010000012">
    <property type="protein sequence ID" value="KAL1302029.1"/>
    <property type="molecule type" value="Genomic_DNA"/>
</dbReference>
<evidence type="ECO:0000259" key="2">
    <source>
        <dbReference type="Pfam" id="PF25809"/>
    </source>
</evidence>
<dbReference type="InterPro" id="IPR029704">
    <property type="entry name" value="STEEP-like"/>
</dbReference>
<dbReference type="PANTHER" id="PTHR46355">
    <property type="entry name" value="UPF0428 PROTEIN CXORF56"/>
    <property type="match status" value="1"/>
</dbReference>
<feature type="domain" description="STEEP1" evidence="2">
    <location>
        <begin position="19"/>
        <end position="147"/>
    </location>
</feature>
<comment type="caution">
    <text evidence="3">The sequence shown here is derived from an EMBL/GenBank/DDBJ whole genome shotgun (WGS) entry which is preliminary data.</text>
</comment>
<dbReference type="Pfam" id="PF25809">
    <property type="entry name" value="STEEP1"/>
    <property type="match status" value="1"/>
</dbReference>
<reference evidence="3 4" key="1">
    <citation type="submission" date="2024-07" db="EMBL/GenBank/DDBJ databases">
        <title>Draft sequence of the Neodothiora populina.</title>
        <authorList>
            <person name="Drown D.D."/>
            <person name="Schuette U.S."/>
            <person name="Buechlein A.B."/>
            <person name="Rusch D.R."/>
            <person name="Winton L.W."/>
            <person name="Adams G.A."/>
        </authorList>
    </citation>
    <scope>NUCLEOTIDE SEQUENCE [LARGE SCALE GENOMIC DNA]</scope>
    <source>
        <strain evidence="3 4">CPC 39397</strain>
    </source>
</reference>
<dbReference type="RefSeq" id="XP_069198305.1">
    <property type="nucleotide sequence ID" value="XM_069341797.1"/>
</dbReference>
<dbReference type="GeneID" id="95976180"/>
<gene>
    <name evidence="3" type="ORF">AAFC00_002478</name>
</gene>
<comment type="similarity">
    <text evidence="1">Belongs to the STEEP1 family.</text>
</comment>
<protein>
    <recommendedName>
        <fullName evidence="2">STEEP1 domain-containing protein</fullName>
    </recommendedName>
</protein>
<dbReference type="PANTHER" id="PTHR46355:SF1">
    <property type="entry name" value="STING ER EXIT PROTEIN"/>
    <property type="match status" value="1"/>
</dbReference>
<dbReference type="Proteomes" id="UP001562354">
    <property type="component" value="Unassembled WGS sequence"/>
</dbReference>
<proteinExistence type="inferred from homology"/>